<dbReference type="GO" id="GO:0006508">
    <property type="term" value="P:proteolysis"/>
    <property type="evidence" value="ECO:0007669"/>
    <property type="project" value="UniProtKB-KW"/>
</dbReference>
<evidence type="ECO:0000259" key="8">
    <source>
        <dbReference type="SMART" id="SM00245"/>
    </source>
</evidence>
<comment type="subcellular location">
    <subcellularLocation>
        <location evidence="1">Cytoplasm</location>
    </subcellularLocation>
</comment>
<gene>
    <name evidence="9" type="ORF">LY11_03277</name>
</gene>
<evidence type="ECO:0000256" key="4">
    <source>
        <dbReference type="ARBA" id="ARBA00022670"/>
    </source>
</evidence>
<evidence type="ECO:0000313" key="10">
    <source>
        <dbReference type="Proteomes" id="UP000249754"/>
    </source>
</evidence>
<evidence type="ECO:0000256" key="6">
    <source>
        <dbReference type="ARBA" id="ARBA00022825"/>
    </source>
</evidence>
<keyword evidence="3" id="KW-0963">Cytoplasm</keyword>
<dbReference type="Gene3D" id="3.90.226.10">
    <property type="entry name" value="2-enoyl-CoA Hydratase, Chain A, domain 1"/>
    <property type="match status" value="1"/>
</dbReference>
<dbReference type="OrthoDB" id="5480566at2"/>
<dbReference type="EMBL" id="QLLR01000017">
    <property type="protein sequence ID" value="RAJ28621.1"/>
    <property type="molecule type" value="Genomic_DNA"/>
</dbReference>
<comment type="caution">
    <text evidence="9">The sequence shown here is derived from an EMBL/GenBank/DDBJ whole genome shotgun (WGS) entry which is preliminary data.</text>
</comment>
<dbReference type="InterPro" id="IPR029045">
    <property type="entry name" value="ClpP/crotonase-like_dom_sf"/>
</dbReference>
<evidence type="ECO:0000256" key="1">
    <source>
        <dbReference type="ARBA" id="ARBA00004496"/>
    </source>
</evidence>
<dbReference type="AlphaFoldDB" id="A0A327SIF9"/>
<dbReference type="PANTHER" id="PTHR43253">
    <property type="entry name" value="TRICORN PROTEASE HOMOLOG 2-RELATED"/>
    <property type="match status" value="1"/>
</dbReference>
<evidence type="ECO:0000256" key="3">
    <source>
        <dbReference type="ARBA" id="ARBA00022490"/>
    </source>
</evidence>
<dbReference type="GO" id="GO:0005737">
    <property type="term" value="C:cytoplasm"/>
    <property type="evidence" value="ECO:0007669"/>
    <property type="project" value="UniProtKB-SubCell"/>
</dbReference>
<dbReference type="PANTHER" id="PTHR43253:SF1">
    <property type="entry name" value="TRICORN PROTEASE HOMOLOG 2-RELATED"/>
    <property type="match status" value="1"/>
</dbReference>
<dbReference type="InterPro" id="IPR005151">
    <property type="entry name" value="Tail-specific_protease"/>
</dbReference>
<accession>A0A327SIF9</accession>
<keyword evidence="7" id="KW-0732">Signal</keyword>
<dbReference type="InterPro" id="IPR012393">
    <property type="entry name" value="Tricorn_protease"/>
</dbReference>
<proteinExistence type="inferred from homology"/>
<dbReference type="PROSITE" id="PS51257">
    <property type="entry name" value="PROKAR_LIPOPROTEIN"/>
    <property type="match status" value="1"/>
</dbReference>
<sequence>MKSTYLFLYKNMLQLILGICFVSALASCRKESPQINQPERYITGSFSEAFEAYWNGMNNNYIFWDTDPTNWDEIYRKYQPIFAKMNINDSTDVRKSYTYFKEMTSTLIDSHYALRINSKYVKDSATYISPSDARHQKSPDYHGNINPNFFYSTIPPKYLDKGYVKGVVNLSATDQFFAVAGKIKGNILYLHFNEFSLNVINDSPTPNNAQKALQYYFDQVKKPEGLKGIIIDVRSNGGGYLSDLDLLVGGLTDKEFPIGATRSKIGNGRLDYTPWIPATVHPGKDAKLFTAPIIVLADLNSVSMAEMTTMALKAMPGGNVKFVGERTWGGNGPLLANNDYYNSGQFKTGFLSLVYTSSTALRYVDGKLYEGIGFPPDIEVKYNKAALDAGTDPQLEKAISLIPQ</sequence>
<dbReference type="Pfam" id="PF03572">
    <property type="entry name" value="Peptidase_S41"/>
    <property type="match status" value="1"/>
</dbReference>
<keyword evidence="6" id="KW-0720">Serine protease</keyword>
<reference evidence="9 10" key="1">
    <citation type="submission" date="2018-06" db="EMBL/GenBank/DDBJ databases">
        <title>Genomic Encyclopedia of Archaeal and Bacterial Type Strains, Phase II (KMG-II): from individual species to whole genera.</title>
        <authorList>
            <person name="Goeker M."/>
        </authorList>
    </citation>
    <scope>NUCLEOTIDE SEQUENCE [LARGE SCALE GENOMIC DNA]</scope>
    <source>
        <strain evidence="9 10">DSM 14825</strain>
    </source>
</reference>
<evidence type="ECO:0000313" key="9">
    <source>
        <dbReference type="EMBL" id="RAJ28621.1"/>
    </source>
</evidence>
<evidence type="ECO:0000256" key="2">
    <source>
        <dbReference type="ARBA" id="ARBA00008524"/>
    </source>
</evidence>
<keyword evidence="5" id="KW-0378">Hydrolase</keyword>
<organism evidence="9 10">
    <name type="scientific">Pedobacter cryoconitis</name>
    <dbReference type="NCBI Taxonomy" id="188932"/>
    <lineage>
        <taxon>Bacteria</taxon>
        <taxon>Pseudomonadati</taxon>
        <taxon>Bacteroidota</taxon>
        <taxon>Sphingobacteriia</taxon>
        <taxon>Sphingobacteriales</taxon>
        <taxon>Sphingobacteriaceae</taxon>
        <taxon>Pedobacter</taxon>
    </lineage>
</organism>
<feature type="signal peptide" evidence="7">
    <location>
        <begin position="1"/>
        <end position="26"/>
    </location>
</feature>
<dbReference type="Gene3D" id="3.30.750.44">
    <property type="match status" value="1"/>
</dbReference>
<keyword evidence="4" id="KW-0645">Protease</keyword>
<dbReference type="SMART" id="SM00245">
    <property type="entry name" value="TSPc"/>
    <property type="match status" value="1"/>
</dbReference>
<evidence type="ECO:0000256" key="5">
    <source>
        <dbReference type="ARBA" id="ARBA00022801"/>
    </source>
</evidence>
<evidence type="ECO:0000256" key="7">
    <source>
        <dbReference type="SAM" id="SignalP"/>
    </source>
</evidence>
<dbReference type="SUPFAM" id="SSF52096">
    <property type="entry name" value="ClpP/crotonase"/>
    <property type="match status" value="1"/>
</dbReference>
<feature type="domain" description="Tail specific protease" evidence="8">
    <location>
        <begin position="156"/>
        <end position="381"/>
    </location>
</feature>
<protein>
    <submittedName>
        <fullName evidence="9">Peptidase S41-like protein</fullName>
    </submittedName>
</protein>
<feature type="chain" id="PRO_5016293082" evidence="7">
    <location>
        <begin position="27"/>
        <end position="404"/>
    </location>
</feature>
<name>A0A327SIF9_9SPHI</name>
<dbReference type="CDD" id="cd07562">
    <property type="entry name" value="Peptidase_S41_TRI"/>
    <property type="match status" value="1"/>
</dbReference>
<comment type="similarity">
    <text evidence="2">Belongs to the peptidase S41B family.</text>
</comment>
<dbReference type="Proteomes" id="UP000249754">
    <property type="component" value="Unassembled WGS sequence"/>
</dbReference>
<dbReference type="GO" id="GO:0008236">
    <property type="term" value="F:serine-type peptidase activity"/>
    <property type="evidence" value="ECO:0007669"/>
    <property type="project" value="UniProtKB-KW"/>
</dbReference>